<protein>
    <submittedName>
        <fullName evidence="2">Uncharacterized protein</fullName>
    </submittedName>
</protein>
<dbReference type="EnsemblPlants" id="OMERI10G15090.1">
    <property type="protein sequence ID" value="OMERI10G15090.1"/>
    <property type="gene ID" value="OMERI10G15090"/>
</dbReference>
<evidence type="ECO:0000313" key="2">
    <source>
        <dbReference type="EnsemblPlants" id="OMERI10G15090.1"/>
    </source>
</evidence>
<dbReference type="Gramene" id="OMERI10G15090.1">
    <property type="protein sequence ID" value="OMERI10G15090.1"/>
    <property type="gene ID" value="OMERI10G15090"/>
</dbReference>
<keyword evidence="3" id="KW-1185">Reference proteome</keyword>
<dbReference type="Proteomes" id="UP000008021">
    <property type="component" value="Chromosome 10"/>
</dbReference>
<name>A0A0E0F120_9ORYZ</name>
<dbReference type="HOGENOM" id="CLU_867093_0_0_1"/>
<feature type="region of interest" description="Disordered" evidence="1">
    <location>
        <begin position="28"/>
        <end position="150"/>
    </location>
</feature>
<evidence type="ECO:0000256" key="1">
    <source>
        <dbReference type="SAM" id="MobiDB-lite"/>
    </source>
</evidence>
<organism evidence="2">
    <name type="scientific">Oryza meridionalis</name>
    <dbReference type="NCBI Taxonomy" id="40149"/>
    <lineage>
        <taxon>Eukaryota</taxon>
        <taxon>Viridiplantae</taxon>
        <taxon>Streptophyta</taxon>
        <taxon>Embryophyta</taxon>
        <taxon>Tracheophyta</taxon>
        <taxon>Spermatophyta</taxon>
        <taxon>Magnoliopsida</taxon>
        <taxon>Liliopsida</taxon>
        <taxon>Poales</taxon>
        <taxon>Poaceae</taxon>
        <taxon>BOP clade</taxon>
        <taxon>Oryzoideae</taxon>
        <taxon>Oryzeae</taxon>
        <taxon>Oryzinae</taxon>
        <taxon>Oryza</taxon>
    </lineage>
</organism>
<dbReference type="AlphaFoldDB" id="A0A0E0F120"/>
<feature type="compositionally biased region" description="Basic and acidic residues" evidence="1">
    <location>
        <begin position="65"/>
        <end position="82"/>
    </location>
</feature>
<feature type="compositionally biased region" description="Basic residues" evidence="1">
    <location>
        <begin position="299"/>
        <end position="311"/>
    </location>
</feature>
<proteinExistence type="predicted"/>
<feature type="compositionally biased region" description="Basic and acidic residues" evidence="1">
    <location>
        <begin position="117"/>
        <end position="134"/>
    </location>
</feature>
<reference evidence="2" key="1">
    <citation type="submission" date="2015-04" db="UniProtKB">
        <authorList>
            <consortium name="EnsemblPlants"/>
        </authorList>
    </citation>
    <scope>IDENTIFICATION</scope>
</reference>
<sequence>MKDNFIRRGWKEKFERWPWLLTSASAAAAGRRLGEEEDAQRGGAVGRRLGEEEDAQRGGAAGRQGGEEERRRLFGKEKDARRGGAAVAGRQLGEEERWRRLGEEEDAQRGGAAGRQLGEEERRRLFGEEKDARRGGAAVARRSGGGGSARRSAIVGHLTSFVSRLHGRRAKGQWRWEEEAAMTLPPSCRTTRAARARSHRRAKEGHGGQGCLVETHHEVVGAHEAEGGDRVAADMGEEGDRVEEVVDEVLWQRRWRIGGGNAAVAAGRRDPLPMGGGGGGGARCLAESPGMDQQGGVGRGRRRTGRRRGGVGRRSTPTVAC</sequence>
<feature type="compositionally biased region" description="Basic and acidic residues" evidence="1">
    <location>
        <begin position="92"/>
        <end position="102"/>
    </location>
</feature>
<evidence type="ECO:0000313" key="3">
    <source>
        <dbReference type="Proteomes" id="UP000008021"/>
    </source>
</evidence>
<feature type="region of interest" description="Disordered" evidence="1">
    <location>
        <begin position="268"/>
        <end position="321"/>
    </location>
</feature>
<reference evidence="2" key="2">
    <citation type="submission" date="2018-05" db="EMBL/GenBank/DDBJ databases">
        <title>OmerRS3 (Oryza meridionalis Reference Sequence Version 3).</title>
        <authorList>
            <person name="Zhang J."/>
            <person name="Kudrna D."/>
            <person name="Lee S."/>
            <person name="Talag J."/>
            <person name="Welchert J."/>
            <person name="Wing R.A."/>
        </authorList>
    </citation>
    <scope>NUCLEOTIDE SEQUENCE [LARGE SCALE GENOMIC DNA]</scope>
    <source>
        <strain evidence="2">cv. OR44</strain>
    </source>
</reference>
<accession>A0A0E0F120</accession>